<evidence type="ECO:0000313" key="2">
    <source>
        <dbReference type="EMBL" id="KAG7323875.1"/>
    </source>
</evidence>
<feature type="compositionally biased region" description="Basic and acidic residues" evidence="1">
    <location>
        <begin position="240"/>
        <end position="251"/>
    </location>
</feature>
<protein>
    <submittedName>
        <fullName evidence="2">Uncharacterized protein</fullName>
    </submittedName>
</protein>
<name>A0A9D3NKP5_9TELE</name>
<feature type="compositionally biased region" description="Low complexity" evidence="1">
    <location>
        <begin position="267"/>
        <end position="278"/>
    </location>
</feature>
<evidence type="ECO:0000256" key="1">
    <source>
        <dbReference type="SAM" id="MobiDB-lite"/>
    </source>
</evidence>
<dbReference type="PANTHER" id="PTHR34141:SF1">
    <property type="match status" value="1"/>
</dbReference>
<dbReference type="Proteomes" id="UP000824219">
    <property type="component" value="Linkage Group LG14"/>
</dbReference>
<accession>A0A9D3NKP5</accession>
<dbReference type="EMBL" id="JAHKSW010000014">
    <property type="protein sequence ID" value="KAG7323875.1"/>
    <property type="molecule type" value="Genomic_DNA"/>
</dbReference>
<dbReference type="OrthoDB" id="6426891at2759"/>
<feature type="compositionally biased region" description="Basic residues" evidence="1">
    <location>
        <begin position="149"/>
        <end position="174"/>
    </location>
</feature>
<sequence length="361" mass="39095">MELLCPPRHPTQNQVVHESFSTGFDTNLRSCRRECGARRPHPSPFATALLAGGPAVLPATPDQPKISGAAVSFTFRRDSDLEAFSHNPTDGNRTSGSSAKHTRKCLNLRFLSQTPHLPLSRAGRRPVDPGLPGHREGLEAKREPTRARLPPHRARRRRTGRPRPRPPPSRKGRGKGGVSADHNQEIAKGQRRVQSRRAAPLRPPPRPTRRPARRVSDPGPPQARTAQTPAAGGPPGGRQRGAEGGRKRQEDTPGGALSAGRRRGAGRRSPAAARAQPAAPGPTDPALRANPYPKFTDLTCRLRLPTLFQHARGCSPWRPAADMECGPARDLHPLPDFQGPARAHGRRQNMALSEARAPISG</sequence>
<proteinExistence type="predicted"/>
<feature type="compositionally biased region" description="Basic and acidic residues" evidence="1">
    <location>
        <begin position="133"/>
        <end position="146"/>
    </location>
</feature>
<comment type="caution">
    <text evidence="2">The sequence shown here is derived from an EMBL/GenBank/DDBJ whole genome shotgun (WGS) entry which is preliminary data.</text>
</comment>
<feature type="region of interest" description="Disordered" evidence="1">
    <location>
        <begin position="116"/>
        <end position="290"/>
    </location>
</feature>
<keyword evidence="3" id="KW-1185">Reference proteome</keyword>
<dbReference type="AlphaFoldDB" id="A0A9D3NKP5"/>
<feature type="region of interest" description="Disordered" evidence="1">
    <location>
        <begin position="335"/>
        <end position="361"/>
    </location>
</feature>
<gene>
    <name evidence="2" type="ORF">KOW79_011891</name>
</gene>
<organism evidence="2 3">
    <name type="scientific">Hemibagrus wyckioides</name>
    <dbReference type="NCBI Taxonomy" id="337641"/>
    <lineage>
        <taxon>Eukaryota</taxon>
        <taxon>Metazoa</taxon>
        <taxon>Chordata</taxon>
        <taxon>Craniata</taxon>
        <taxon>Vertebrata</taxon>
        <taxon>Euteleostomi</taxon>
        <taxon>Actinopterygii</taxon>
        <taxon>Neopterygii</taxon>
        <taxon>Teleostei</taxon>
        <taxon>Ostariophysi</taxon>
        <taxon>Siluriformes</taxon>
        <taxon>Bagridae</taxon>
        <taxon>Hemibagrus</taxon>
    </lineage>
</organism>
<feature type="compositionally biased region" description="Low complexity" evidence="1">
    <location>
        <begin position="222"/>
        <end position="231"/>
    </location>
</feature>
<reference evidence="2 3" key="1">
    <citation type="submission" date="2021-06" db="EMBL/GenBank/DDBJ databases">
        <title>Chromosome-level genome assembly of the red-tail catfish (Hemibagrus wyckioides).</title>
        <authorList>
            <person name="Shao F."/>
        </authorList>
    </citation>
    <scope>NUCLEOTIDE SEQUENCE [LARGE SCALE GENOMIC DNA]</scope>
    <source>
        <strain evidence="2">EC202008001</strain>
        <tissue evidence="2">Blood</tissue>
    </source>
</reference>
<evidence type="ECO:0000313" key="3">
    <source>
        <dbReference type="Proteomes" id="UP000824219"/>
    </source>
</evidence>
<dbReference type="PANTHER" id="PTHR34141">
    <property type="match status" value="1"/>
</dbReference>